<proteinExistence type="predicted"/>
<protein>
    <submittedName>
        <fullName evidence="1">Uncharacterized protein</fullName>
    </submittedName>
</protein>
<evidence type="ECO:0000313" key="2">
    <source>
        <dbReference type="Proteomes" id="UP001157502"/>
    </source>
</evidence>
<reference evidence="1" key="1">
    <citation type="submission" date="2021-05" db="EMBL/GenBank/DDBJ databases">
        <authorList>
            <person name="Pan Q."/>
            <person name="Jouanno E."/>
            <person name="Zahm M."/>
            <person name="Klopp C."/>
            <person name="Cabau C."/>
            <person name="Louis A."/>
            <person name="Berthelot C."/>
            <person name="Parey E."/>
            <person name="Roest Crollius H."/>
            <person name="Montfort J."/>
            <person name="Robinson-Rechavi M."/>
            <person name="Bouchez O."/>
            <person name="Lampietro C."/>
            <person name="Lopez Roques C."/>
            <person name="Donnadieu C."/>
            <person name="Postlethwait J."/>
            <person name="Bobe J."/>
            <person name="Dillon D."/>
            <person name="Chandos A."/>
            <person name="von Hippel F."/>
            <person name="Guiguen Y."/>
        </authorList>
    </citation>
    <scope>NUCLEOTIDE SEQUENCE</scope>
    <source>
        <strain evidence="1">YG-Jan2019</strain>
    </source>
</reference>
<name>A0ACC2G095_DALPE</name>
<gene>
    <name evidence="1" type="ORF">DPEC_G00224860</name>
</gene>
<sequence>MRSSKDAKAPPLHTSFPQNNSVSLRSVHQQRQGRTSATQPGGLTVTLYPGVFSVEPQETRLSKAPSPVCPLPPLPTAPQRDPVGSPYQSSSEHNHQLHSSSFGGNKG</sequence>
<organism evidence="1 2">
    <name type="scientific">Dallia pectoralis</name>
    <name type="common">Alaska blackfish</name>
    <dbReference type="NCBI Taxonomy" id="75939"/>
    <lineage>
        <taxon>Eukaryota</taxon>
        <taxon>Metazoa</taxon>
        <taxon>Chordata</taxon>
        <taxon>Craniata</taxon>
        <taxon>Vertebrata</taxon>
        <taxon>Euteleostomi</taxon>
        <taxon>Actinopterygii</taxon>
        <taxon>Neopterygii</taxon>
        <taxon>Teleostei</taxon>
        <taxon>Protacanthopterygii</taxon>
        <taxon>Esociformes</taxon>
        <taxon>Umbridae</taxon>
        <taxon>Dallia</taxon>
    </lineage>
</organism>
<keyword evidence="2" id="KW-1185">Reference proteome</keyword>
<comment type="caution">
    <text evidence="1">The sequence shown here is derived from an EMBL/GenBank/DDBJ whole genome shotgun (WGS) entry which is preliminary data.</text>
</comment>
<evidence type="ECO:0000313" key="1">
    <source>
        <dbReference type="EMBL" id="KAJ7997046.1"/>
    </source>
</evidence>
<dbReference type="Proteomes" id="UP001157502">
    <property type="component" value="Chromosome 19"/>
</dbReference>
<accession>A0ACC2G095</accession>
<dbReference type="EMBL" id="CM055746">
    <property type="protein sequence ID" value="KAJ7997046.1"/>
    <property type="molecule type" value="Genomic_DNA"/>
</dbReference>